<proteinExistence type="inferred from homology"/>
<organism evidence="5 6">
    <name type="scientific">Phormidium nigroviride PCC 7112</name>
    <dbReference type="NCBI Taxonomy" id="179408"/>
    <lineage>
        <taxon>Bacteria</taxon>
        <taxon>Bacillati</taxon>
        <taxon>Cyanobacteriota</taxon>
        <taxon>Cyanophyceae</taxon>
        <taxon>Oscillatoriophycideae</taxon>
        <taxon>Oscillatoriales</taxon>
        <taxon>Oscillatoriaceae</taxon>
        <taxon>Phormidium</taxon>
    </lineage>
</organism>
<dbReference type="SUPFAM" id="SSF53335">
    <property type="entry name" value="S-adenosyl-L-methionine-dependent methyltransferases"/>
    <property type="match status" value="1"/>
</dbReference>
<dbReference type="InterPro" id="IPR029063">
    <property type="entry name" value="SAM-dependent_MTases_sf"/>
</dbReference>
<dbReference type="GO" id="GO:0008757">
    <property type="term" value="F:S-adenosylmethionine-dependent methyltransferase activity"/>
    <property type="evidence" value="ECO:0007669"/>
    <property type="project" value="InterPro"/>
</dbReference>
<reference evidence="5 6" key="1">
    <citation type="submission" date="2012-05" db="EMBL/GenBank/DDBJ databases">
        <title>Finished chromosome of genome of Oscillatoria sp. PCC 7112.</title>
        <authorList>
            <consortium name="US DOE Joint Genome Institute"/>
            <person name="Gugger M."/>
            <person name="Coursin T."/>
            <person name="Rippka R."/>
            <person name="Tandeau De Marsac N."/>
            <person name="Huntemann M."/>
            <person name="Wei C.-L."/>
            <person name="Han J."/>
            <person name="Detter J.C."/>
            <person name="Han C."/>
            <person name="Tapia R."/>
            <person name="Davenport K."/>
            <person name="Daligault H."/>
            <person name="Erkkila T."/>
            <person name="Gu W."/>
            <person name="Munk A.C.C."/>
            <person name="Teshima H."/>
            <person name="Xu Y."/>
            <person name="Chain P."/>
            <person name="Chen A."/>
            <person name="Krypides N."/>
            <person name="Mavromatis K."/>
            <person name="Markowitz V."/>
            <person name="Szeto E."/>
            <person name="Ivanova N."/>
            <person name="Mikhailova N."/>
            <person name="Ovchinnikova G."/>
            <person name="Pagani I."/>
            <person name="Pati A."/>
            <person name="Goodwin L."/>
            <person name="Peters L."/>
            <person name="Pitluck S."/>
            <person name="Woyke T."/>
            <person name="Kerfeld C."/>
        </authorList>
    </citation>
    <scope>NUCLEOTIDE SEQUENCE [LARGE SCALE GENOMIC DNA]</scope>
    <source>
        <strain evidence="5 6">PCC 7112</strain>
    </source>
</reference>
<comment type="similarity">
    <text evidence="1">Belongs to the methyltransferase superfamily.</text>
</comment>
<dbReference type="PATRIC" id="fig|179408.3.peg.333"/>
<dbReference type="eggNOG" id="COG0500">
    <property type="taxonomic scope" value="Bacteria"/>
</dbReference>
<keyword evidence="3 5" id="KW-0808">Transferase</keyword>
<dbReference type="KEGG" id="oni:Osc7112_0266"/>
<name>K9VCA0_9CYAN</name>
<dbReference type="Proteomes" id="UP000010478">
    <property type="component" value="Chromosome"/>
</dbReference>
<sequence>MNSSDSRPPLYEMNPLGRFDDRAADYVKYRPSYPAAAIDAILEGLGEPSRLAAADVGAGTGISSRLLAERGLRVLAIEPNAEMRQAAEIHPLVELREATSEATNLSGSSIDLVTCFQSFHWFNPVLTLPEFRRILKPSGRLAVVWNLRDRADELTLGYTQIIKTASNNHPAERRENSIEPLLKISDFINIQSRDFANKQDLDLQGLIGRAQSSSYIPNSGPQLQQLISDLTELYEAHCGDRGFVSLVYQTRVYLAARSDS</sequence>
<evidence type="ECO:0000313" key="5">
    <source>
        <dbReference type="EMBL" id="AFZ04895.1"/>
    </source>
</evidence>
<evidence type="ECO:0000313" key="6">
    <source>
        <dbReference type="Proteomes" id="UP000010478"/>
    </source>
</evidence>
<dbReference type="Pfam" id="PF08241">
    <property type="entry name" value="Methyltransf_11"/>
    <property type="match status" value="1"/>
</dbReference>
<dbReference type="GO" id="GO:0032259">
    <property type="term" value="P:methylation"/>
    <property type="evidence" value="ECO:0007669"/>
    <property type="project" value="UniProtKB-KW"/>
</dbReference>
<feature type="domain" description="Methyltransferase type 11" evidence="4">
    <location>
        <begin position="55"/>
        <end position="142"/>
    </location>
</feature>
<dbReference type="HOGENOM" id="CLU_049344_3_3_3"/>
<accession>K9VCA0</accession>
<dbReference type="InterPro" id="IPR051052">
    <property type="entry name" value="Diverse_substrate_MTase"/>
</dbReference>
<evidence type="ECO:0000256" key="2">
    <source>
        <dbReference type="ARBA" id="ARBA00022603"/>
    </source>
</evidence>
<dbReference type="PANTHER" id="PTHR44942">
    <property type="entry name" value="METHYLTRANSF_11 DOMAIN-CONTAINING PROTEIN"/>
    <property type="match status" value="1"/>
</dbReference>
<dbReference type="OrthoDB" id="9797252at2"/>
<keyword evidence="6" id="KW-1185">Reference proteome</keyword>
<keyword evidence="2 5" id="KW-0489">Methyltransferase</keyword>
<protein>
    <submittedName>
        <fullName evidence="5">Methyltransferase type 11</fullName>
    </submittedName>
</protein>
<dbReference type="PANTHER" id="PTHR44942:SF4">
    <property type="entry name" value="METHYLTRANSFERASE TYPE 11 DOMAIN-CONTAINING PROTEIN"/>
    <property type="match status" value="1"/>
</dbReference>
<dbReference type="InterPro" id="IPR013216">
    <property type="entry name" value="Methyltransf_11"/>
</dbReference>
<dbReference type="AlphaFoldDB" id="K9VCA0"/>
<evidence type="ECO:0000256" key="1">
    <source>
        <dbReference type="ARBA" id="ARBA00008361"/>
    </source>
</evidence>
<dbReference type="RefSeq" id="WP_015174231.1">
    <property type="nucleotide sequence ID" value="NC_019729.1"/>
</dbReference>
<dbReference type="STRING" id="179408.Osc7112_0266"/>
<gene>
    <name evidence="5" type="ORF">Osc7112_0266</name>
</gene>
<evidence type="ECO:0000256" key="3">
    <source>
        <dbReference type="ARBA" id="ARBA00022679"/>
    </source>
</evidence>
<dbReference type="CDD" id="cd02440">
    <property type="entry name" value="AdoMet_MTases"/>
    <property type="match status" value="1"/>
</dbReference>
<dbReference type="Gene3D" id="3.40.50.150">
    <property type="entry name" value="Vaccinia Virus protein VP39"/>
    <property type="match status" value="1"/>
</dbReference>
<dbReference type="EMBL" id="CP003614">
    <property type="protein sequence ID" value="AFZ04895.1"/>
    <property type="molecule type" value="Genomic_DNA"/>
</dbReference>
<evidence type="ECO:0000259" key="4">
    <source>
        <dbReference type="Pfam" id="PF08241"/>
    </source>
</evidence>